<evidence type="ECO:0000313" key="13">
    <source>
        <dbReference type="RefSeq" id="XP_034088375.1"/>
    </source>
</evidence>
<gene>
    <name evidence="13" type="primary">nop10</name>
</gene>
<dbReference type="GO" id="GO:0031118">
    <property type="term" value="P:rRNA pseudouridine synthesis"/>
    <property type="evidence" value="ECO:0007669"/>
    <property type="project" value="TreeGrafter"/>
</dbReference>
<organism evidence="12 13">
    <name type="scientific">Gymnodraco acuticeps</name>
    <name type="common">Antarctic dragonfish</name>
    <dbReference type="NCBI Taxonomy" id="8218"/>
    <lineage>
        <taxon>Eukaryota</taxon>
        <taxon>Metazoa</taxon>
        <taxon>Chordata</taxon>
        <taxon>Craniata</taxon>
        <taxon>Vertebrata</taxon>
        <taxon>Euteleostomi</taxon>
        <taxon>Actinopterygii</taxon>
        <taxon>Neopterygii</taxon>
        <taxon>Teleostei</taxon>
        <taxon>Neoteleostei</taxon>
        <taxon>Acanthomorphata</taxon>
        <taxon>Eupercaria</taxon>
        <taxon>Perciformes</taxon>
        <taxon>Notothenioidei</taxon>
        <taxon>Bathydraconidae</taxon>
        <taxon>Gymnodraco</taxon>
    </lineage>
</organism>
<dbReference type="GO" id="GO:0030515">
    <property type="term" value="F:snoRNA binding"/>
    <property type="evidence" value="ECO:0007669"/>
    <property type="project" value="InterPro"/>
</dbReference>
<evidence type="ECO:0000256" key="1">
    <source>
        <dbReference type="ARBA" id="ARBA00004604"/>
    </source>
</evidence>
<protein>
    <recommendedName>
        <fullName evidence="10">H/ACA ribonucleoprotein complex subunit 3</fullName>
    </recommendedName>
    <alternativeName>
        <fullName evidence="7">Nucleolar protein 10</fullName>
    </alternativeName>
    <alternativeName>
        <fullName evidence="8">Nucleolar protein family A member 3</fullName>
    </alternativeName>
    <alternativeName>
        <fullName evidence="9">snoRNP protein NOP10</fullName>
    </alternativeName>
</protein>
<reference evidence="13" key="1">
    <citation type="submission" date="2025-08" db="UniProtKB">
        <authorList>
            <consortium name="RefSeq"/>
        </authorList>
    </citation>
    <scope>IDENTIFICATION</scope>
</reference>
<dbReference type="FunFam" id="2.20.28.40:FF:000002">
    <property type="entry name" value="H/ACA ribonucleoprotein complex subunit 3"/>
    <property type="match status" value="1"/>
</dbReference>
<dbReference type="KEGG" id="gacu:117556892"/>
<evidence type="ECO:0000256" key="7">
    <source>
        <dbReference type="ARBA" id="ARBA00030185"/>
    </source>
</evidence>
<sequence length="64" mass="7452">MFLQFYLNEEGDRVYTLKKSTADGDPTSSAHPARFSPDDKFSRHRVTVKKRFNLLLTQQPRPVL</sequence>
<keyword evidence="4" id="KW-0698">rRNA processing</keyword>
<evidence type="ECO:0000256" key="9">
    <source>
        <dbReference type="ARBA" id="ARBA00032266"/>
    </source>
</evidence>
<dbReference type="Gene3D" id="2.20.28.40">
    <property type="entry name" value="H/ACA ribonucleoprotein complex, subunit Nop10"/>
    <property type="match status" value="1"/>
</dbReference>
<dbReference type="GO" id="GO:0031120">
    <property type="term" value="P:snRNA pseudouridine synthesis"/>
    <property type="evidence" value="ECO:0007669"/>
    <property type="project" value="TreeGrafter"/>
</dbReference>
<evidence type="ECO:0000256" key="10">
    <source>
        <dbReference type="ARBA" id="ARBA00071541"/>
    </source>
</evidence>
<dbReference type="FunCoup" id="A0A6P8VNM3">
    <property type="interactions" value="1426"/>
</dbReference>
<evidence type="ECO:0000256" key="3">
    <source>
        <dbReference type="ARBA" id="ARBA00022517"/>
    </source>
</evidence>
<evidence type="ECO:0000256" key="8">
    <source>
        <dbReference type="ARBA" id="ARBA00031779"/>
    </source>
</evidence>
<dbReference type="GO" id="GO:0070034">
    <property type="term" value="F:telomerase RNA binding"/>
    <property type="evidence" value="ECO:0007669"/>
    <property type="project" value="TreeGrafter"/>
</dbReference>
<dbReference type="AlphaFoldDB" id="A0A6P8VNM3"/>
<dbReference type="CTD" id="55505"/>
<proteinExistence type="inferred from homology"/>
<dbReference type="InterPro" id="IPR036756">
    <property type="entry name" value="H/ACA_rnp_Nop10_sf"/>
</dbReference>
<evidence type="ECO:0000256" key="4">
    <source>
        <dbReference type="ARBA" id="ARBA00022552"/>
    </source>
</evidence>
<evidence type="ECO:0000313" key="12">
    <source>
        <dbReference type="Proteomes" id="UP000515161"/>
    </source>
</evidence>
<keyword evidence="5" id="KW-0539">Nucleus</keyword>
<evidence type="ECO:0000256" key="6">
    <source>
        <dbReference type="ARBA" id="ARBA00023274"/>
    </source>
</evidence>
<comment type="similarity">
    <text evidence="2">Belongs to the NOP10 family.</text>
</comment>
<evidence type="ECO:0000256" key="5">
    <source>
        <dbReference type="ARBA" id="ARBA00023242"/>
    </source>
</evidence>
<dbReference type="GeneID" id="117556892"/>
<dbReference type="GO" id="GO:0031429">
    <property type="term" value="C:box H/ACA snoRNP complex"/>
    <property type="evidence" value="ECO:0007669"/>
    <property type="project" value="TreeGrafter"/>
</dbReference>
<keyword evidence="3" id="KW-0690">Ribosome biogenesis</keyword>
<feature type="region of interest" description="Disordered" evidence="11">
    <location>
        <begin position="19"/>
        <end position="40"/>
    </location>
</feature>
<comment type="subcellular location">
    <subcellularLocation>
        <location evidence="1">Nucleus</location>
        <location evidence="1">Nucleolus</location>
    </subcellularLocation>
</comment>
<accession>A0A6P8VNM3</accession>
<dbReference type="SUPFAM" id="SSF144210">
    <property type="entry name" value="Nop10-like SnoRNP"/>
    <property type="match status" value="1"/>
</dbReference>
<evidence type="ECO:0000256" key="2">
    <source>
        <dbReference type="ARBA" id="ARBA00009462"/>
    </source>
</evidence>
<keyword evidence="12" id="KW-1185">Reference proteome</keyword>
<dbReference type="GO" id="GO:1904874">
    <property type="term" value="P:positive regulation of telomerase RNA localization to Cajal body"/>
    <property type="evidence" value="ECO:0007669"/>
    <property type="project" value="TreeGrafter"/>
</dbReference>
<keyword evidence="6 13" id="KW-0687">Ribonucleoprotein</keyword>
<dbReference type="RefSeq" id="XP_034088375.1">
    <property type="nucleotide sequence ID" value="XM_034232484.1"/>
</dbReference>
<dbReference type="Pfam" id="PF04135">
    <property type="entry name" value="Nop10p"/>
    <property type="match status" value="1"/>
</dbReference>
<dbReference type="Proteomes" id="UP000515161">
    <property type="component" value="Unplaced"/>
</dbReference>
<name>A0A6P8VNM3_GYMAC</name>
<dbReference type="PANTHER" id="PTHR13305">
    <property type="entry name" value="RIBOSOME BIOGENESIS PROTEIN NOP10"/>
    <property type="match status" value="1"/>
</dbReference>
<dbReference type="OrthoDB" id="13807at2759"/>
<dbReference type="InParanoid" id="A0A6P8VNM3"/>
<evidence type="ECO:0000256" key="11">
    <source>
        <dbReference type="SAM" id="MobiDB-lite"/>
    </source>
</evidence>
<dbReference type="PANTHER" id="PTHR13305:SF0">
    <property type="entry name" value="H_ACA RIBONUCLEOPROTEIN COMPLEX SUBUNIT 3"/>
    <property type="match status" value="1"/>
</dbReference>
<dbReference type="InterPro" id="IPR007264">
    <property type="entry name" value="H/ACA_rnp_Nop10"/>
</dbReference>